<organism evidence="4 5">
    <name type="scientific">Cupriavidus taiwanensis</name>
    <dbReference type="NCBI Taxonomy" id="164546"/>
    <lineage>
        <taxon>Bacteria</taxon>
        <taxon>Pseudomonadati</taxon>
        <taxon>Pseudomonadota</taxon>
        <taxon>Betaproteobacteria</taxon>
        <taxon>Burkholderiales</taxon>
        <taxon>Burkholderiaceae</taxon>
        <taxon>Cupriavidus</taxon>
    </lineage>
</organism>
<dbReference type="InterPro" id="IPR050808">
    <property type="entry name" value="Phage_Integrase"/>
</dbReference>
<accession>A0A375ICY4</accession>
<dbReference type="Gene3D" id="1.10.443.10">
    <property type="entry name" value="Intergrase catalytic core"/>
    <property type="match status" value="1"/>
</dbReference>
<keyword evidence="3" id="KW-0233">DNA recombination</keyword>
<evidence type="ECO:0000313" key="5">
    <source>
        <dbReference type="Proteomes" id="UP000255505"/>
    </source>
</evidence>
<protein>
    <submittedName>
        <fullName evidence="4">Integrase family protein</fullName>
    </submittedName>
</protein>
<gene>
    <name evidence="4" type="ORF">CT19425_80032</name>
</gene>
<dbReference type="EMBL" id="LT991976">
    <property type="protein sequence ID" value="SPK72654.1"/>
    <property type="molecule type" value="Genomic_DNA"/>
</dbReference>
<dbReference type="PANTHER" id="PTHR30629:SF2">
    <property type="entry name" value="PROPHAGE INTEGRASE INTS-RELATED"/>
    <property type="match status" value="1"/>
</dbReference>
<dbReference type="GO" id="GO:0006310">
    <property type="term" value="P:DNA recombination"/>
    <property type="evidence" value="ECO:0007669"/>
    <property type="project" value="UniProtKB-KW"/>
</dbReference>
<evidence type="ECO:0000256" key="3">
    <source>
        <dbReference type="ARBA" id="ARBA00023172"/>
    </source>
</evidence>
<proteinExistence type="inferred from homology"/>
<dbReference type="PANTHER" id="PTHR30629">
    <property type="entry name" value="PROPHAGE INTEGRASE"/>
    <property type="match status" value="1"/>
</dbReference>
<reference evidence="4 5" key="1">
    <citation type="submission" date="2018-01" db="EMBL/GenBank/DDBJ databases">
        <authorList>
            <person name="Gaut B.S."/>
            <person name="Morton B.R."/>
            <person name="Clegg M.T."/>
            <person name="Duvall M.R."/>
        </authorList>
    </citation>
    <scope>NUCLEOTIDE SEQUENCE [LARGE SCALE GENOMIC DNA]</scope>
    <source>
        <strain evidence="4">Cupriavidus taiwanensis LMG 19425</strain>
    </source>
</reference>
<dbReference type="SUPFAM" id="SSF56349">
    <property type="entry name" value="DNA breaking-rejoining enzymes"/>
    <property type="match status" value="1"/>
</dbReference>
<keyword evidence="2" id="KW-0229">DNA integration</keyword>
<comment type="similarity">
    <text evidence="1">Belongs to the 'phage' integrase family.</text>
</comment>
<dbReference type="InterPro" id="IPR013762">
    <property type="entry name" value="Integrase-like_cat_sf"/>
</dbReference>
<dbReference type="AlphaFoldDB" id="A0A375ICY4"/>
<name>A0A375ICY4_9BURK</name>
<evidence type="ECO:0000256" key="2">
    <source>
        <dbReference type="ARBA" id="ARBA00022908"/>
    </source>
</evidence>
<dbReference type="GO" id="GO:0003677">
    <property type="term" value="F:DNA binding"/>
    <property type="evidence" value="ECO:0007669"/>
    <property type="project" value="InterPro"/>
</dbReference>
<evidence type="ECO:0000256" key="1">
    <source>
        <dbReference type="ARBA" id="ARBA00008857"/>
    </source>
</evidence>
<dbReference type="Proteomes" id="UP000255505">
    <property type="component" value="Chromosome I"/>
</dbReference>
<dbReference type="GO" id="GO:0015074">
    <property type="term" value="P:DNA integration"/>
    <property type="evidence" value="ECO:0007669"/>
    <property type="project" value="UniProtKB-KW"/>
</dbReference>
<dbReference type="InterPro" id="IPR011010">
    <property type="entry name" value="DNA_brk_join_enz"/>
</dbReference>
<evidence type="ECO:0000313" key="4">
    <source>
        <dbReference type="EMBL" id="SPK72654.1"/>
    </source>
</evidence>
<sequence length="130" mass="14544">MSGDKTWLFPAARNDGAVDSKSITKQVYDRQRGKPKLNGTALTTSLCLPGGRWVPHDLRRTGATLMGELGVHSDVIKKCLNHTEENKVTRIYQRAIRQEEQMAAWQLLGERLDLLTHPKAGGKVRVLRLA</sequence>